<organism evidence="3 4">
    <name type="scientific">Dactylosporangium maewongense</name>
    <dbReference type="NCBI Taxonomy" id="634393"/>
    <lineage>
        <taxon>Bacteria</taxon>
        <taxon>Bacillati</taxon>
        <taxon>Actinomycetota</taxon>
        <taxon>Actinomycetes</taxon>
        <taxon>Micromonosporales</taxon>
        <taxon>Micromonosporaceae</taxon>
        <taxon>Dactylosporangium</taxon>
    </lineage>
</organism>
<dbReference type="SUPFAM" id="SSF51126">
    <property type="entry name" value="Pectin lyase-like"/>
    <property type="match status" value="1"/>
</dbReference>
<dbReference type="InterPro" id="IPR008979">
    <property type="entry name" value="Galactose-bd-like_sf"/>
</dbReference>
<dbReference type="EMBL" id="BAAAQD010000010">
    <property type="protein sequence ID" value="GAA1528039.1"/>
    <property type="molecule type" value="Genomic_DNA"/>
</dbReference>
<reference evidence="3 4" key="1">
    <citation type="journal article" date="2019" name="Int. J. Syst. Evol. Microbiol.">
        <title>The Global Catalogue of Microorganisms (GCM) 10K type strain sequencing project: providing services to taxonomists for standard genome sequencing and annotation.</title>
        <authorList>
            <consortium name="The Broad Institute Genomics Platform"/>
            <consortium name="The Broad Institute Genome Sequencing Center for Infectious Disease"/>
            <person name="Wu L."/>
            <person name="Ma J."/>
        </authorList>
    </citation>
    <scope>NUCLEOTIDE SEQUENCE [LARGE SCALE GENOMIC DNA]</scope>
    <source>
        <strain evidence="3 4">JCM 15933</strain>
    </source>
</reference>
<dbReference type="Gene3D" id="2.60.120.260">
    <property type="entry name" value="Galactose-binding domain-like"/>
    <property type="match status" value="4"/>
</dbReference>
<dbReference type="Pfam" id="PF03422">
    <property type="entry name" value="CBM_6"/>
    <property type="match status" value="1"/>
</dbReference>
<dbReference type="RefSeq" id="WP_344504650.1">
    <property type="nucleotide sequence ID" value="NZ_BAAAQD010000010.1"/>
</dbReference>
<sequence>MLRRSRLLAIGAATLVAAASITLAATMRAEAATTTYQAESATLSGGAAVATDHSGYTGSGFVAGYVDGNQGNARTTFSVGVSGTAQRTLTLRYANGTGSAKTLSLYVNGTRVTQVSLNATANWDSWGTRVDTVSLNNGTNSVAYRFDSTDSGNVNLDSLVVADIPAPPAGTYEAESAALSGGTTVATDHSGYSGTGFVGGYTDGNKGSAATTFSVSRSGAGSSSLTLRYANGTGSAMTLSLYVNGSRLTQVSLPATANWDIWGTRADTVTLNNGTNSVAYRFDGTDSGNVNLDNLVVASVATSPTPSTSTPPASGGAELETAFLSGGATTATSIGGYTGTGYATGFTAVGARVIRTVNVTDAGNAATTLRYTNSTGGTKTLSTYANGVKVGQISLTAGSGWLTAAQTLPLRAGLNLIGYQYDSGDSGNVALDNVAVAGSTALAARGATVAYTEYEAENGSGNGVVLGPDRAYLTVAAEASGRRAVRLDNAGKYVQFTLTKPTNSLVVRASVPDNAAGTGTSANLAVYAGGAKVKDLPVSSTYSWVYGAYPYNNNPAGGEAHRFFDEFRTTLPSYPAGTVLKLQNDGVTPITVDLVDTEVVAPALAAPSNSLSIVDYGAVSGGGDDTGAFNSAVAAARSQGRTLWLPAGTWDITSRINVENVTVRGAGMWHTTVRGANGKGGFFATGPRVQLADFTIAGDVRYRDDTNFDAALEGNFGTGSLLHNLWIEHTKVGLWASSGTDGLYVAGLRIRDTFADGVNLNGDLRNTRVDQSVLRNTGDDALAMWSNSAPVTNSAFTFNTAQLPMLANTAAIYGGNGNRIEDNLFSDTVYASSGIAVSTWHGAQPFAGTTSVQRNTLTRTGGYERNWGSSIGALWFYAEARDITGTFTVKDVDILDSSYQGLLMTWQRTISGITFDHVRIAGAGTYGIEISAAGSATFNYVTVSGAASGGLLNNTGYTLVRGPGNSGF</sequence>
<dbReference type="PANTHER" id="PTHR43863">
    <property type="entry name" value="HYDROLASE, PUTATIVE (AFU_ORTHOLOGUE AFUA_1G03140)-RELATED"/>
    <property type="match status" value="1"/>
</dbReference>
<gene>
    <name evidence="3" type="ORF">GCM10009827_051470</name>
</gene>
<dbReference type="PANTHER" id="PTHR43863:SF2">
    <property type="entry name" value="MALTASE-GLUCOAMYLASE"/>
    <property type="match status" value="1"/>
</dbReference>
<keyword evidence="4" id="KW-1185">Reference proteome</keyword>
<evidence type="ECO:0000313" key="4">
    <source>
        <dbReference type="Proteomes" id="UP001501470"/>
    </source>
</evidence>
<dbReference type="InterPro" id="IPR005084">
    <property type="entry name" value="CBM6"/>
</dbReference>
<dbReference type="PROSITE" id="PS51175">
    <property type="entry name" value="CBM6"/>
    <property type="match status" value="3"/>
</dbReference>
<evidence type="ECO:0000256" key="1">
    <source>
        <dbReference type="SAM" id="SignalP"/>
    </source>
</evidence>
<evidence type="ECO:0000313" key="3">
    <source>
        <dbReference type="EMBL" id="GAA1528039.1"/>
    </source>
</evidence>
<dbReference type="Pfam" id="PF22815">
    <property type="entry name" value="CatAgl_D1"/>
    <property type="match status" value="1"/>
</dbReference>
<comment type="caution">
    <text evidence="3">The sequence shown here is derived from an EMBL/GenBank/DDBJ whole genome shotgun (WGS) entry which is preliminary data.</text>
</comment>
<dbReference type="CDD" id="cd14490">
    <property type="entry name" value="CBM6-CBM35-CBM36_like_1"/>
    <property type="match status" value="1"/>
</dbReference>
<proteinExistence type="predicted"/>
<dbReference type="Pfam" id="PF16990">
    <property type="entry name" value="CBM_35"/>
    <property type="match status" value="1"/>
</dbReference>
<dbReference type="InterPro" id="IPR011050">
    <property type="entry name" value="Pectin_lyase_fold/virulence"/>
</dbReference>
<dbReference type="InterPro" id="IPR006626">
    <property type="entry name" value="PbH1"/>
</dbReference>
<dbReference type="InterPro" id="IPR012334">
    <property type="entry name" value="Pectin_lyas_fold"/>
</dbReference>
<accession>A0ABN2AWW3</accession>
<feature type="chain" id="PRO_5045271930" description="CBM6 domain-containing protein" evidence="1">
    <location>
        <begin position="25"/>
        <end position="968"/>
    </location>
</feature>
<dbReference type="InterPro" id="IPR033801">
    <property type="entry name" value="CBM6-CBM35-CBM36-like_1"/>
</dbReference>
<evidence type="ECO:0000259" key="2">
    <source>
        <dbReference type="PROSITE" id="PS51175"/>
    </source>
</evidence>
<dbReference type="InterPro" id="IPR051816">
    <property type="entry name" value="Glycosyl_Hydrolase_31"/>
</dbReference>
<dbReference type="Gene3D" id="2.160.20.10">
    <property type="entry name" value="Single-stranded right-handed beta-helix, Pectin lyase-like"/>
    <property type="match status" value="1"/>
</dbReference>
<name>A0ABN2AWW3_9ACTN</name>
<dbReference type="InterPro" id="IPR055149">
    <property type="entry name" value="Agl_cat_D2"/>
</dbReference>
<protein>
    <recommendedName>
        <fullName evidence="2">CBM6 domain-containing protein</fullName>
    </recommendedName>
</protein>
<dbReference type="CDD" id="cd04083">
    <property type="entry name" value="CBM35_Lmo2446-like"/>
    <property type="match status" value="3"/>
</dbReference>
<dbReference type="SMART" id="SM00710">
    <property type="entry name" value="PbH1"/>
    <property type="match status" value="6"/>
</dbReference>
<feature type="signal peptide" evidence="1">
    <location>
        <begin position="1"/>
        <end position="24"/>
    </location>
</feature>
<dbReference type="SUPFAM" id="SSF49785">
    <property type="entry name" value="Galactose-binding domain-like"/>
    <property type="match status" value="3"/>
</dbReference>
<feature type="domain" description="CBM6" evidence="2">
    <location>
        <begin position="170"/>
        <end position="298"/>
    </location>
</feature>
<keyword evidence="1" id="KW-0732">Signal</keyword>
<feature type="domain" description="CBM6" evidence="2">
    <location>
        <begin position="315"/>
        <end position="437"/>
    </location>
</feature>
<dbReference type="Pfam" id="PF22816">
    <property type="entry name" value="CatAgl_D2"/>
    <property type="match status" value="1"/>
</dbReference>
<dbReference type="Proteomes" id="UP001501470">
    <property type="component" value="Unassembled WGS sequence"/>
</dbReference>
<feature type="domain" description="CBM6" evidence="2">
    <location>
        <begin position="34"/>
        <end position="162"/>
    </location>
</feature>